<evidence type="ECO:0000256" key="1">
    <source>
        <dbReference type="ARBA" id="ARBA00002860"/>
    </source>
</evidence>
<accession>A0AAV7XM12</accession>
<evidence type="ECO:0000256" key="9">
    <source>
        <dbReference type="ARBA" id="ARBA00022968"/>
    </source>
</evidence>
<comment type="caution">
    <text evidence="17">The sequence shown here is derived from an EMBL/GenBank/DDBJ whole genome shotgun (WGS) entry which is preliminary data.</text>
</comment>
<evidence type="ECO:0000256" key="5">
    <source>
        <dbReference type="ARBA" id="ARBA00015329"/>
    </source>
</evidence>
<dbReference type="InterPro" id="IPR006875">
    <property type="entry name" value="Sarcoglycan"/>
</dbReference>
<evidence type="ECO:0000256" key="8">
    <source>
        <dbReference type="ARBA" id="ARBA00022692"/>
    </source>
</evidence>
<feature type="transmembrane region" description="Helical" evidence="16">
    <location>
        <begin position="54"/>
        <end position="81"/>
    </location>
</feature>
<dbReference type="Pfam" id="PF04790">
    <property type="entry name" value="Sarcoglycan_1"/>
    <property type="match status" value="1"/>
</dbReference>
<evidence type="ECO:0000313" key="18">
    <source>
        <dbReference type="Proteomes" id="UP001075354"/>
    </source>
</evidence>
<keyword evidence="18" id="KW-1185">Reference proteome</keyword>
<sequence>MSESLSDQGTLSLRNKALIKRSMNRNHSNNMRAGYVAVNEQYLHKTGLRGRKTYAFWTLIMLLFFMAFGNLMLTFIILGVLRLGQGMESLELVPEASLIKFFGATDLDRIYKRDGKLEGFGDVPVELTGNNGSVVVKLVDTGDANQPKIVSSQEGTSVQGVKSFDIQDPTTGQKIFSTDFPNFGLPQGVEKLDIKLARTHRIASPVNKTLTLSAETYVRIKGTEGTHMDGQDILWKADQDIFLKSVNGSVILNAPQGIFLDAKNMPVATSESTRPGKPITLQFKVCVCLPNGKVFRVPVVQGLSHKNSGCNFYSSDIDPCM</sequence>
<name>A0AAV7XM12_9NEOP</name>
<evidence type="ECO:0000313" key="17">
    <source>
        <dbReference type="EMBL" id="KAJ1525917.1"/>
    </source>
</evidence>
<dbReference type="PANTHER" id="PTHR21142">
    <property type="entry name" value="SARCOGLYCANS"/>
    <property type="match status" value="1"/>
</dbReference>
<keyword evidence="14" id="KW-0206">Cytoskeleton</keyword>
<keyword evidence="13" id="KW-0325">Glycoprotein</keyword>
<dbReference type="GO" id="GO:0005856">
    <property type="term" value="C:cytoskeleton"/>
    <property type="evidence" value="ECO:0007669"/>
    <property type="project" value="UniProtKB-SubCell"/>
</dbReference>
<evidence type="ECO:0000256" key="4">
    <source>
        <dbReference type="ARBA" id="ARBA00007574"/>
    </source>
</evidence>
<dbReference type="InterPro" id="IPR027659">
    <property type="entry name" value="Sgcb"/>
</dbReference>
<keyword evidence="6" id="KW-1003">Cell membrane</keyword>
<comment type="function">
    <text evidence="1">Component of the sarcoglycan complex, a subcomplex of the dystrophin-glycoprotein complex which forms a link between the F-actin cytoskeleton and the extracellular matrix.</text>
</comment>
<keyword evidence="10 16" id="KW-1133">Transmembrane helix</keyword>
<proteinExistence type="inferred from homology"/>
<evidence type="ECO:0000256" key="16">
    <source>
        <dbReference type="SAM" id="Phobius"/>
    </source>
</evidence>
<dbReference type="Proteomes" id="UP001075354">
    <property type="component" value="Chromosome 7"/>
</dbReference>
<evidence type="ECO:0000256" key="6">
    <source>
        <dbReference type="ARBA" id="ARBA00022475"/>
    </source>
</evidence>
<evidence type="ECO:0000256" key="7">
    <source>
        <dbReference type="ARBA" id="ARBA00022490"/>
    </source>
</evidence>
<gene>
    <name evidence="17" type="ORF">ONE63_009105</name>
</gene>
<dbReference type="PANTHER" id="PTHR21142:SF2">
    <property type="entry name" value="BETA-SARCOGLYCAN"/>
    <property type="match status" value="1"/>
</dbReference>
<keyword evidence="7" id="KW-0963">Cytoplasm</keyword>
<evidence type="ECO:0000256" key="3">
    <source>
        <dbReference type="ARBA" id="ARBA00004274"/>
    </source>
</evidence>
<evidence type="ECO:0000256" key="11">
    <source>
        <dbReference type="ARBA" id="ARBA00023136"/>
    </source>
</evidence>
<dbReference type="GO" id="GO:0042383">
    <property type="term" value="C:sarcolemma"/>
    <property type="evidence" value="ECO:0007669"/>
    <property type="project" value="UniProtKB-SubCell"/>
</dbReference>
<evidence type="ECO:0000256" key="12">
    <source>
        <dbReference type="ARBA" id="ARBA00023157"/>
    </source>
</evidence>
<comment type="subcellular location">
    <subcellularLocation>
        <location evidence="3">Cell membrane</location>
        <location evidence="3">Sarcolemma</location>
        <topology evidence="3">Single-pass type II membrane protein</topology>
    </subcellularLocation>
    <subcellularLocation>
        <location evidence="2">Cytoplasm</location>
        <location evidence="2">Cytoskeleton</location>
    </subcellularLocation>
</comment>
<protein>
    <recommendedName>
        <fullName evidence="5">Beta-sarcoglycan</fullName>
    </recommendedName>
</protein>
<evidence type="ECO:0000256" key="10">
    <source>
        <dbReference type="ARBA" id="ARBA00022989"/>
    </source>
</evidence>
<evidence type="ECO:0000256" key="2">
    <source>
        <dbReference type="ARBA" id="ARBA00004245"/>
    </source>
</evidence>
<evidence type="ECO:0000256" key="15">
    <source>
        <dbReference type="ARBA" id="ARBA00026041"/>
    </source>
</evidence>
<comment type="subunit">
    <text evidence="15">Cross-link to form 2 major subcomplexes: one consisting of SGCB, SGCD and SGCG and the other consisting of SGCB and SGCD. The association between SGCB and SGCG is particularly strong while SGCA is loosely associated with the other sarcoglycans.</text>
</comment>
<keyword evidence="8 16" id="KW-0812">Transmembrane</keyword>
<evidence type="ECO:0000256" key="14">
    <source>
        <dbReference type="ARBA" id="ARBA00023212"/>
    </source>
</evidence>
<evidence type="ECO:0000256" key="13">
    <source>
        <dbReference type="ARBA" id="ARBA00023180"/>
    </source>
</evidence>
<keyword evidence="11 16" id="KW-0472">Membrane</keyword>
<organism evidence="17 18">
    <name type="scientific">Megalurothrips usitatus</name>
    <name type="common">bean blossom thrips</name>
    <dbReference type="NCBI Taxonomy" id="439358"/>
    <lineage>
        <taxon>Eukaryota</taxon>
        <taxon>Metazoa</taxon>
        <taxon>Ecdysozoa</taxon>
        <taxon>Arthropoda</taxon>
        <taxon>Hexapoda</taxon>
        <taxon>Insecta</taxon>
        <taxon>Pterygota</taxon>
        <taxon>Neoptera</taxon>
        <taxon>Paraneoptera</taxon>
        <taxon>Thysanoptera</taxon>
        <taxon>Terebrantia</taxon>
        <taxon>Thripoidea</taxon>
        <taxon>Thripidae</taxon>
        <taxon>Megalurothrips</taxon>
    </lineage>
</organism>
<keyword evidence="12" id="KW-1015">Disulfide bond</keyword>
<dbReference type="GO" id="GO:0016012">
    <property type="term" value="C:sarcoglycan complex"/>
    <property type="evidence" value="ECO:0007669"/>
    <property type="project" value="InterPro"/>
</dbReference>
<keyword evidence="9" id="KW-0735">Signal-anchor</keyword>
<dbReference type="AlphaFoldDB" id="A0AAV7XM12"/>
<comment type="similarity">
    <text evidence="4">Belongs to the sarcoglycan beta/delta/gamma/zeta family.</text>
</comment>
<reference evidence="17" key="1">
    <citation type="submission" date="2022-12" db="EMBL/GenBank/DDBJ databases">
        <title>Chromosome-level genome assembly of the bean flower thrips Megalurothrips usitatus.</title>
        <authorList>
            <person name="Ma L."/>
            <person name="Liu Q."/>
            <person name="Li H."/>
            <person name="Cai W."/>
        </authorList>
    </citation>
    <scope>NUCLEOTIDE SEQUENCE</scope>
    <source>
        <strain evidence="17">Cailab_2022a</strain>
    </source>
</reference>
<dbReference type="EMBL" id="JAPTSV010000007">
    <property type="protein sequence ID" value="KAJ1525917.1"/>
    <property type="molecule type" value="Genomic_DNA"/>
</dbReference>
<dbReference type="GO" id="GO:0007517">
    <property type="term" value="P:muscle organ development"/>
    <property type="evidence" value="ECO:0007669"/>
    <property type="project" value="InterPro"/>
</dbReference>